<accession>X1UDU4</accession>
<proteinExistence type="predicted"/>
<dbReference type="Gene3D" id="2.60.40.1120">
    <property type="entry name" value="Carboxypeptidase-like, regulatory domain"/>
    <property type="match status" value="1"/>
</dbReference>
<comment type="caution">
    <text evidence="1">The sequence shown here is derived from an EMBL/GenBank/DDBJ whole genome shotgun (WGS) entry which is preliminary data.</text>
</comment>
<gene>
    <name evidence="1" type="ORF">S12H4_38223</name>
</gene>
<evidence type="ECO:0000313" key="1">
    <source>
        <dbReference type="EMBL" id="GAI90489.1"/>
    </source>
</evidence>
<dbReference type="SUPFAM" id="SSF49464">
    <property type="entry name" value="Carboxypeptidase regulatory domain-like"/>
    <property type="match status" value="1"/>
</dbReference>
<reference evidence="1" key="1">
    <citation type="journal article" date="2014" name="Front. Microbiol.">
        <title>High frequency of phylogenetically diverse reductive dehalogenase-homologous genes in deep subseafloor sedimentary metagenomes.</title>
        <authorList>
            <person name="Kawai M."/>
            <person name="Futagami T."/>
            <person name="Toyoda A."/>
            <person name="Takaki Y."/>
            <person name="Nishi S."/>
            <person name="Hori S."/>
            <person name="Arai W."/>
            <person name="Tsubouchi T."/>
            <person name="Morono Y."/>
            <person name="Uchiyama I."/>
            <person name="Ito T."/>
            <person name="Fujiyama A."/>
            <person name="Inagaki F."/>
            <person name="Takami H."/>
        </authorList>
    </citation>
    <scope>NUCLEOTIDE SEQUENCE</scope>
    <source>
        <strain evidence="1">Expedition CK06-06</strain>
    </source>
</reference>
<protein>
    <submittedName>
        <fullName evidence="1">Uncharacterized protein</fullName>
    </submittedName>
</protein>
<sequence length="266" mass="29910">AENNGASNFWDNGTIGNYWDDYAGLDANDDGIGDTPYMIPGTVGDQDNYPVWDDGPTADDVEPLIVINYYDNYAYFGTGAIFIEAFITDNIQLDFPITIEFYYPNGTLINAYDMILNISDSSNTFFYYWPVDSLPALDDYYFIINAYDSSNNLGVASEFFDIVVETPTLDTGWIEVNVKDNSTYSPISSAYVQVVYTSSGLVVDMGYTNGAGFYNVTGMGIGWYEVTISRSGYATQMKQTYINWVGDDDYLTFYLNELITDYWILS</sequence>
<dbReference type="EMBL" id="BARW01022984">
    <property type="protein sequence ID" value="GAI90489.1"/>
    <property type="molecule type" value="Genomic_DNA"/>
</dbReference>
<dbReference type="Pfam" id="PF13620">
    <property type="entry name" value="CarboxypepD_reg"/>
    <property type="match status" value="1"/>
</dbReference>
<dbReference type="AlphaFoldDB" id="X1UDU4"/>
<feature type="non-terminal residue" evidence="1">
    <location>
        <position position="1"/>
    </location>
</feature>
<dbReference type="InterPro" id="IPR008969">
    <property type="entry name" value="CarboxyPept-like_regulatory"/>
</dbReference>
<name>X1UDU4_9ZZZZ</name>
<organism evidence="1">
    <name type="scientific">marine sediment metagenome</name>
    <dbReference type="NCBI Taxonomy" id="412755"/>
    <lineage>
        <taxon>unclassified sequences</taxon>
        <taxon>metagenomes</taxon>
        <taxon>ecological metagenomes</taxon>
    </lineage>
</organism>
<feature type="non-terminal residue" evidence="1">
    <location>
        <position position="266"/>
    </location>
</feature>